<dbReference type="PANTHER" id="PTHR45947">
    <property type="entry name" value="SULFOQUINOVOSYL TRANSFERASE SQD2"/>
    <property type="match status" value="1"/>
</dbReference>
<feature type="region of interest" description="Disordered" evidence="4">
    <location>
        <begin position="397"/>
        <end position="434"/>
    </location>
</feature>
<dbReference type="GO" id="GO:1901137">
    <property type="term" value="P:carbohydrate derivative biosynthetic process"/>
    <property type="evidence" value="ECO:0007669"/>
    <property type="project" value="UniProtKB-ARBA"/>
</dbReference>
<keyword evidence="8" id="KW-1185">Reference proteome</keyword>
<dbReference type="Gene3D" id="3.40.50.2000">
    <property type="entry name" value="Glycogen Phosphorylase B"/>
    <property type="match status" value="2"/>
</dbReference>
<dbReference type="SUPFAM" id="SSF53756">
    <property type="entry name" value="UDP-Glycosyltransferase/glycogen phosphorylase"/>
    <property type="match status" value="1"/>
</dbReference>
<dbReference type="InterPro" id="IPR050194">
    <property type="entry name" value="Glycosyltransferase_grp1"/>
</dbReference>
<dbReference type="InterPro" id="IPR028098">
    <property type="entry name" value="Glyco_trans_4-like_N"/>
</dbReference>
<evidence type="ECO:0000256" key="4">
    <source>
        <dbReference type="SAM" id="MobiDB-lite"/>
    </source>
</evidence>
<reference evidence="7 8" key="1">
    <citation type="submission" date="2020-08" db="EMBL/GenBank/DDBJ databases">
        <title>A Genomic Blueprint of the Chicken Gut Microbiome.</title>
        <authorList>
            <person name="Gilroy R."/>
            <person name="Ravi A."/>
            <person name="Getino M."/>
            <person name="Pursley I."/>
            <person name="Horton D.L."/>
            <person name="Alikhan N.-F."/>
            <person name="Baker D."/>
            <person name="Gharbi K."/>
            <person name="Hall N."/>
            <person name="Watson M."/>
            <person name="Adriaenssens E.M."/>
            <person name="Foster-Nyarko E."/>
            <person name="Jarju S."/>
            <person name="Secka A."/>
            <person name="Antonio M."/>
            <person name="Oren A."/>
            <person name="Chaudhuri R."/>
            <person name="La Ragione R.M."/>
            <person name="Hildebrand F."/>
            <person name="Pallen M.J."/>
        </authorList>
    </citation>
    <scope>NUCLEOTIDE SEQUENCE [LARGE SCALE GENOMIC DNA]</scope>
    <source>
        <strain evidence="7 8">Sa1BUA8</strain>
    </source>
</reference>
<keyword evidence="2" id="KW-0328">Glycosyltransferase</keyword>
<dbReference type="Proteomes" id="UP000822993">
    <property type="component" value="Unassembled WGS sequence"/>
</dbReference>
<dbReference type="Pfam" id="PF00535">
    <property type="entry name" value="Glycos_transf_2"/>
    <property type="match status" value="1"/>
</dbReference>
<dbReference type="PANTHER" id="PTHR45947:SF3">
    <property type="entry name" value="SULFOQUINOVOSYL TRANSFERASE SQD2"/>
    <property type="match status" value="1"/>
</dbReference>
<dbReference type="InterPro" id="IPR029044">
    <property type="entry name" value="Nucleotide-diphossugar_trans"/>
</dbReference>
<protein>
    <recommendedName>
        <fullName evidence="1">D-inositol 3-phosphate glycosyltransferase</fullName>
    </recommendedName>
</protein>
<feature type="compositionally biased region" description="Low complexity" evidence="4">
    <location>
        <begin position="192"/>
        <end position="201"/>
    </location>
</feature>
<dbReference type="AlphaFoldDB" id="A0A9D5U711"/>
<feature type="domain" description="Glycosyltransferase 2-like" evidence="5">
    <location>
        <begin position="434"/>
        <end position="596"/>
    </location>
</feature>
<feature type="region of interest" description="Disordered" evidence="4">
    <location>
        <begin position="192"/>
        <end position="218"/>
    </location>
</feature>
<dbReference type="Pfam" id="PF13692">
    <property type="entry name" value="Glyco_trans_1_4"/>
    <property type="match status" value="1"/>
</dbReference>
<organism evidence="7 8">
    <name type="scientific">Oerskovia douganii</name>
    <dbReference type="NCBI Taxonomy" id="2762210"/>
    <lineage>
        <taxon>Bacteria</taxon>
        <taxon>Bacillati</taxon>
        <taxon>Actinomycetota</taxon>
        <taxon>Actinomycetes</taxon>
        <taxon>Micrococcales</taxon>
        <taxon>Cellulomonadaceae</taxon>
        <taxon>Oerskovia</taxon>
    </lineage>
</organism>
<dbReference type="CDD" id="cd03801">
    <property type="entry name" value="GT4_PimA-like"/>
    <property type="match status" value="1"/>
</dbReference>
<dbReference type="Pfam" id="PF13439">
    <property type="entry name" value="Glyco_transf_4"/>
    <property type="match status" value="1"/>
</dbReference>
<dbReference type="SUPFAM" id="SSF53448">
    <property type="entry name" value="Nucleotide-diphospho-sugar transferases"/>
    <property type="match status" value="1"/>
</dbReference>
<evidence type="ECO:0000259" key="6">
    <source>
        <dbReference type="Pfam" id="PF13439"/>
    </source>
</evidence>
<evidence type="ECO:0000259" key="5">
    <source>
        <dbReference type="Pfam" id="PF00535"/>
    </source>
</evidence>
<evidence type="ECO:0000256" key="2">
    <source>
        <dbReference type="ARBA" id="ARBA00022676"/>
    </source>
</evidence>
<gene>
    <name evidence="7" type="ORF">H9623_05130</name>
</gene>
<proteinExistence type="predicted"/>
<accession>A0A9D5U711</accession>
<evidence type="ECO:0000256" key="3">
    <source>
        <dbReference type="ARBA" id="ARBA00022679"/>
    </source>
</evidence>
<dbReference type="EMBL" id="JACSPN010000004">
    <property type="protein sequence ID" value="MBE7699693.1"/>
    <property type="molecule type" value="Genomic_DNA"/>
</dbReference>
<dbReference type="GO" id="GO:0016758">
    <property type="term" value="F:hexosyltransferase activity"/>
    <property type="evidence" value="ECO:0007669"/>
    <property type="project" value="TreeGrafter"/>
</dbReference>
<evidence type="ECO:0000313" key="8">
    <source>
        <dbReference type="Proteomes" id="UP000822993"/>
    </source>
</evidence>
<sequence length="721" mass="75324">MRILRVSHSAVVDAWRERERELRTAGLDVHLVSALAWDEGGTTVPLRPRPGEPVEGVRTFGSHPALFVWSPGPLWRLLGQGWDVLDLHEEPFALATAEILALRGLRALVPGRARRPAPPYVLYSAQNISKRYPWPFRAFEAAALRGAAAVSVCNEAAARIVRAKGARGAVEVVPLGVDLSVFAPAPASDLPDGAAPLAAPGHPGGAGEPRSTGGTTGTATAVHVGYAGRLALHKGVDVLLAAAELDGRLHVTLAGDGPSARALRERARPLGDRVRFVGPLSGDDLVAFYRSLDVLAVPSLETSGWVEQFGRVAVEAMACGTPVVASDSGALPDVVGGAGLLVPPGDAAALRAALVRVVDEPGLAATLRDQGVARASSCSWPQVARRYLALYEHATAHPSPGAPAPAPSPPPGDEPARGTGAAPSGSEPGQPPEVVLVAYGSPDLVRDALAPLVGKLPLTVVDNSSMPEVREVAELAGARYLDPGRNGGFAAGVNHALRHRQTPGSDVLLLNPDAVVTPEDVLTLQERLHGAPDLASVGPAQVDGQGAAARVVWPYPSPAGTWVEAVGLGALRPTPPGRSFVIGSVLMLRADALEQVGTFDENFFLYAEETDWAYRATLLGKRHLAVTEVEALHLGGATSSDPTRRETHFHASQERYLRKHFGTAGWQAARAGVLAGSAARAVALRGDGRTLARLRVRLYLRGPLSAEAAMLRGPASPDPAT</sequence>
<feature type="domain" description="Glycosyltransferase subfamily 4-like N-terminal" evidence="6">
    <location>
        <begin position="20"/>
        <end position="180"/>
    </location>
</feature>
<dbReference type="Gene3D" id="3.90.550.10">
    <property type="entry name" value="Spore Coat Polysaccharide Biosynthesis Protein SpsA, Chain A"/>
    <property type="match status" value="1"/>
</dbReference>
<keyword evidence="3" id="KW-0808">Transferase</keyword>
<dbReference type="RefSeq" id="WP_193718980.1">
    <property type="nucleotide sequence ID" value="NZ_JACSPN010000004.1"/>
</dbReference>
<feature type="compositionally biased region" description="Pro residues" evidence="4">
    <location>
        <begin position="400"/>
        <end position="413"/>
    </location>
</feature>
<dbReference type="InterPro" id="IPR001173">
    <property type="entry name" value="Glyco_trans_2-like"/>
</dbReference>
<comment type="caution">
    <text evidence="7">The sequence shown here is derived from an EMBL/GenBank/DDBJ whole genome shotgun (WGS) entry which is preliminary data.</text>
</comment>
<name>A0A9D5U711_9CELL</name>
<evidence type="ECO:0000256" key="1">
    <source>
        <dbReference type="ARBA" id="ARBA00021292"/>
    </source>
</evidence>
<evidence type="ECO:0000313" key="7">
    <source>
        <dbReference type="EMBL" id="MBE7699693.1"/>
    </source>
</evidence>